<evidence type="ECO:0000256" key="7">
    <source>
        <dbReference type="SAM" id="MobiDB-lite"/>
    </source>
</evidence>
<dbReference type="GO" id="GO:0016787">
    <property type="term" value="F:hydrolase activity"/>
    <property type="evidence" value="ECO:0007669"/>
    <property type="project" value="UniProtKB-KW"/>
</dbReference>
<dbReference type="Proteomes" id="UP001596500">
    <property type="component" value="Unassembled WGS sequence"/>
</dbReference>
<dbReference type="Pfam" id="PF13365">
    <property type="entry name" value="Trypsin_2"/>
    <property type="match status" value="1"/>
</dbReference>
<keyword evidence="4 6" id="KW-0378">Hydrolase</keyword>
<dbReference type="InterPro" id="IPR009003">
    <property type="entry name" value="Peptidase_S1_PA"/>
</dbReference>
<gene>
    <name evidence="8" type="ORF">ACFQNG_02145</name>
</gene>
<evidence type="ECO:0000256" key="1">
    <source>
        <dbReference type="ARBA" id="ARBA00008764"/>
    </source>
</evidence>
<keyword evidence="5 6" id="KW-0720">Serine protease</keyword>
<dbReference type="RefSeq" id="WP_379863171.1">
    <property type="nucleotide sequence ID" value="NZ_JBHTBW010000006.1"/>
</dbReference>
<organism evidence="8 9">
    <name type="scientific">Laceyella putida</name>
    <dbReference type="NCBI Taxonomy" id="110101"/>
    <lineage>
        <taxon>Bacteria</taxon>
        <taxon>Bacillati</taxon>
        <taxon>Bacillota</taxon>
        <taxon>Bacilli</taxon>
        <taxon>Bacillales</taxon>
        <taxon>Thermoactinomycetaceae</taxon>
        <taxon>Laceyella</taxon>
    </lineage>
</organism>
<evidence type="ECO:0000256" key="4">
    <source>
        <dbReference type="ARBA" id="ARBA00022801"/>
    </source>
</evidence>
<comment type="similarity">
    <text evidence="1 6">Belongs to the peptidase S1B family.</text>
</comment>
<evidence type="ECO:0000256" key="6">
    <source>
        <dbReference type="RuleBase" id="RU004296"/>
    </source>
</evidence>
<keyword evidence="3" id="KW-0732">Signal</keyword>
<keyword evidence="9" id="KW-1185">Reference proteome</keyword>
<evidence type="ECO:0000256" key="2">
    <source>
        <dbReference type="ARBA" id="ARBA00022670"/>
    </source>
</evidence>
<proteinExistence type="inferred from homology"/>
<accession>A0ABW2RGB0</accession>
<protein>
    <recommendedName>
        <fullName evidence="6">Serine protease</fullName>
        <ecNumber evidence="6">3.4.21.-</ecNumber>
    </recommendedName>
</protein>
<dbReference type="PROSITE" id="PS00134">
    <property type="entry name" value="TRYPSIN_HIS"/>
    <property type="match status" value="1"/>
</dbReference>
<dbReference type="SUPFAM" id="SSF50494">
    <property type="entry name" value="Trypsin-like serine proteases"/>
    <property type="match status" value="1"/>
</dbReference>
<dbReference type="PRINTS" id="PR00839">
    <property type="entry name" value="V8PROTEASE"/>
</dbReference>
<feature type="compositionally biased region" description="Polar residues" evidence="7">
    <location>
        <begin position="62"/>
        <end position="89"/>
    </location>
</feature>
<reference evidence="9" key="1">
    <citation type="journal article" date="2019" name="Int. J. Syst. Evol. Microbiol.">
        <title>The Global Catalogue of Microorganisms (GCM) 10K type strain sequencing project: providing services to taxonomists for standard genome sequencing and annotation.</title>
        <authorList>
            <consortium name="The Broad Institute Genomics Platform"/>
            <consortium name="The Broad Institute Genome Sequencing Center for Infectious Disease"/>
            <person name="Wu L."/>
            <person name="Ma J."/>
        </authorList>
    </citation>
    <scope>NUCLEOTIDE SEQUENCE [LARGE SCALE GENOMIC DNA]</scope>
    <source>
        <strain evidence="9">CGMCC 1.12942</strain>
    </source>
</reference>
<dbReference type="Gene3D" id="2.40.10.10">
    <property type="entry name" value="Trypsin-like serine proteases"/>
    <property type="match status" value="2"/>
</dbReference>
<keyword evidence="2 6" id="KW-0645">Protease</keyword>
<feature type="region of interest" description="Disordered" evidence="7">
    <location>
        <begin position="53"/>
        <end position="91"/>
    </location>
</feature>
<evidence type="ECO:0000313" key="8">
    <source>
        <dbReference type="EMBL" id="MFC7439965.1"/>
    </source>
</evidence>
<dbReference type="InterPro" id="IPR018114">
    <property type="entry name" value="TRYPSIN_HIS"/>
</dbReference>
<dbReference type="InterPro" id="IPR008256">
    <property type="entry name" value="Peptidase_S1B"/>
</dbReference>
<evidence type="ECO:0000256" key="5">
    <source>
        <dbReference type="ARBA" id="ARBA00022825"/>
    </source>
</evidence>
<dbReference type="PANTHER" id="PTHR15462:SF8">
    <property type="entry name" value="SERINE PROTEASE"/>
    <property type="match status" value="1"/>
</dbReference>
<sequence>MNEKNGGSKNDKKVDSYYCFNPKLVKTKKTNKPTKNLTKEQLNILQEQSPYTTISSSGTIGNTKKQMGTMQESSSDEITQSNDVSTLATDNRRLISPTTNYPYNAIAQLEVQGDGGWYVCSGWFIDKNTVVTAAHCVYDTYTNTWKTGAFVNPARNGENTYPYGYSFSTDFTIWSGWVNASPPDPDHTNYNDVQYDIAVINLHESYNNWFNIRDTDHDEGEGLNSTGYPGDKGYYWMYSSLGTDLDTSNDVITHNCYVTGGMSGGSVFNSKNGVLAAVGLNSTTVWSPELTTSHKNALLDWANDNG</sequence>
<evidence type="ECO:0000256" key="3">
    <source>
        <dbReference type="ARBA" id="ARBA00022729"/>
    </source>
</evidence>
<comment type="caution">
    <text evidence="8">The sequence shown here is derived from an EMBL/GenBank/DDBJ whole genome shotgun (WGS) entry which is preliminary data.</text>
</comment>
<name>A0ABW2RGB0_9BACL</name>
<dbReference type="InterPro" id="IPR050966">
    <property type="entry name" value="Glutamyl_endopeptidase"/>
</dbReference>
<dbReference type="PANTHER" id="PTHR15462">
    <property type="entry name" value="SERINE PROTEASE"/>
    <property type="match status" value="1"/>
</dbReference>
<dbReference type="InterPro" id="IPR043504">
    <property type="entry name" value="Peptidase_S1_PA_chymotrypsin"/>
</dbReference>
<evidence type="ECO:0000313" key="9">
    <source>
        <dbReference type="Proteomes" id="UP001596500"/>
    </source>
</evidence>
<dbReference type="EMBL" id="JBHTBW010000006">
    <property type="protein sequence ID" value="MFC7439965.1"/>
    <property type="molecule type" value="Genomic_DNA"/>
</dbReference>
<dbReference type="EC" id="3.4.21.-" evidence="6"/>